<reference evidence="2" key="1">
    <citation type="journal article" date="2012" name="Nature">
        <title>A physical, genetic and functional sequence assembly of the barley genome.</title>
        <authorList>
            <consortium name="The International Barley Genome Sequencing Consortium"/>
            <person name="Mayer K.F."/>
            <person name="Waugh R."/>
            <person name="Brown J.W."/>
            <person name="Schulman A."/>
            <person name="Langridge P."/>
            <person name="Platzer M."/>
            <person name="Fincher G.B."/>
            <person name="Muehlbauer G.J."/>
            <person name="Sato K."/>
            <person name="Close T.J."/>
            <person name="Wise R.P."/>
            <person name="Stein N."/>
        </authorList>
    </citation>
    <scope>NUCLEOTIDE SEQUENCE [LARGE SCALE GENOMIC DNA]</scope>
    <source>
        <strain evidence="2">cv. Morex</strain>
    </source>
</reference>
<evidence type="ECO:0000313" key="1">
    <source>
        <dbReference type="EnsemblPlants" id="HORVU.MOREX.r3.5HG0490550.1"/>
    </source>
</evidence>
<keyword evidence="2" id="KW-1185">Reference proteome</keyword>
<accession>A0A8I7BET0</accession>
<gene>
    <name evidence="1" type="primary">LOC123397103</name>
</gene>
<dbReference type="Gramene" id="HORVU.MOREX.r3.5HG0490550.1">
    <property type="protein sequence ID" value="HORVU.MOREX.r3.5HG0490550.1"/>
    <property type="gene ID" value="HORVU.MOREX.r3.5HG0490550"/>
</dbReference>
<dbReference type="OMA" id="SPTDCAF"/>
<dbReference type="EnsemblPlants" id="HORVU.MOREX.r3.5HG0490550.1">
    <property type="protein sequence ID" value="HORVU.MOREX.r3.5HG0490550.1"/>
    <property type="gene ID" value="HORVU.MOREX.r3.5HG0490550"/>
</dbReference>
<name>A0A8I7BET0_HORVV</name>
<dbReference type="PANTHER" id="PTHR35106:SF4">
    <property type="entry name" value="OS09G0485800 PROTEIN"/>
    <property type="match status" value="1"/>
</dbReference>
<dbReference type="RefSeq" id="XP_044947717.1">
    <property type="nucleotide sequence ID" value="XM_045091782.1"/>
</dbReference>
<dbReference type="KEGG" id="hvg:123397103"/>
<dbReference type="PANTHER" id="PTHR35106">
    <property type="entry name" value="BNAA07G25190D PROTEIN"/>
    <property type="match status" value="1"/>
</dbReference>
<reference evidence="1" key="3">
    <citation type="submission" date="2022-01" db="UniProtKB">
        <authorList>
            <consortium name="EnsemblPlants"/>
        </authorList>
    </citation>
    <scope>IDENTIFICATION</scope>
    <source>
        <strain evidence="1">subsp. vulgare</strain>
    </source>
</reference>
<organism evidence="1 2">
    <name type="scientific">Hordeum vulgare subsp. vulgare</name>
    <name type="common">Domesticated barley</name>
    <dbReference type="NCBI Taxonomy" id="112509"/>
    <lineage>
        <taxon>Eukaryota</taxon>
        <taxon>Viridiplantae</taxon>
        <taxon>Streptophyta</taxon>
        <taxon>Embryophyta</taxon>
        <taxon>Tracheophyta</taxon>
        <taxon>Spermatophyta</taxon>
        <taxon>Magnoliopsida</taxon>
        <taxon>Liliopsida</taxon>
        <taxon>Poales</taxon>
        <taxon>Poaceae</taxon>
        <taxon>BOP clade</taxon>
        <taxon>Pooideae</taxon>
        <taxon>Triticodae</taxon>
        <taxon>Triticeae</taxon>
        <taxon>Hordeinae</taxon>
        <taxon>Hordeum</taxon>
    </lineage>
</organism>
<dbReference type="OrthoDB" id="4573at2759"/>
<dbReference type="Proteomes" id="UP000011116">
    <property type="component" value="Chromosome 5H"/>
</dbReference>
<evidence type="ECO:0000313" key="2">
    <source>
        <dbReference type="Proteomes" id="UP000011116"/>
    </source>
</evidence>
<protein>
    <submittedName>
        <fullName evidence="1">Uncharacterized protein</fullName>
    </submittedName>
</protein>
<proteinExistence type="predicted"/>
<dbReference type="AlphaFoldDB" id="A0A8I7BET0"/>
<dbReference type="Gramene" id="HORVU.MOREX.r2.5HG0406570.1">
    <property type="protein sequence ID" value="HORVU.MOREX.r2.5HG0406570.1"/>
    <property type="gene ID" value="HORVU.MOREX.r2.5HG0406570"/>
</dbReference>
<dbReference type="GeneID" id="123397103"/>
<reference evidence="1" key="2">
    <citation type="submission" date="2020-10" db="EMBL/GenBank/DDBJ databases">
        <authorList>
            <person name="Scholz U."/>
            <person name="Mascher M."/>
            <person name="Fiebig A."/>
        </authorList>
    </citation>
    <scope>NUCLEOTIDE SEQUENCE [LARGE SCALE GENOMIC DNA]</scope>
    <source>
        <strain evidence="1">cv. Morex</strain>
    </source>
</reference>
<sequence>MASTTFPIRTLLTPKLSLPPHGRFLRKAAAAAAPWPRSARIRATREGDAAAAATTDEGAKARKEERKRCLRCGALYLDVENSRAACAFHGHITGEKGLFSLSPPHQGIDGEWSDKSGVIVYRWNDRGDRPNTGRANWKGRWSCCQERDEEAPPCRRGYHVSYDDGFTLF</sequence>